<proteinExistence type="predicted"/>
<dbReference type="Gene3D" id="3.40.50.300">
    <property type="entry name" value="P-loop containing nucleotide triphosphate hydrolases"/>
    <property type="match status" value="1"/>
</dbReference>
<keyword evidence="2" id="KW-1185">Reference proteome</keyword>
<dbReference type="SUPFAM" id="SSF52540">
    <property type="entry name" value="P-loop containing nucleoside triphosphate hydrolases"/>
    <property type="match status" value="1"/>
</dbReference>
<dbReference type="Proteomes" id="UP000240509">
    <property type="component" value="Unassembled WGS sequence"/>
</dbReference>
<dbReference type="AlphaFoldDB" id="A0A2T4U9G3"/>
<dbReference type="GO" id="GO:0009236">
    <property type="term" value="P:cobalamin biosynthetic process"/>
    <property type="evidence" value="ECO:0007669"/>
    <property type="project" value="UniProtKB-UniPathway"/>
</dbReference>
<evidence type="ECO:0000313" key="2">
    <source>
        <dbReference type="Proteomes" id="UP000240509"/>
    </source>
</evidence>
<gene>
    <name evidence="1" type="ORF">C6Y45_03425</name>
</gene>
<organism evidence="1 2">
    <name type="scientific">Alkalicoccus saliphilus</name>
    <dbReference type="NCBI Taxonomy" id="200989"/>
    <lineage>
        <taxon>Bacteria</taxon>
        <taxon>Bacillati</taxon>
        <taxon>Bacillota</taxon>
        <taxon>Bacilli</taxon>
        <taxon>Bacillales</taxon>
        <taxon>Bacillaceae</taxon>
        <taxon>Alkalicoccus</taxon>
    </lineage>
</organism>
<name>A0A2T4U9G3_9BACI</name>
<dbReference type="EMBL" id="PZJJ01000003">
    <property type="protein sequence ID" value="PTL40033.1"/>
    <property type="molecule type" value="Genomic_DNA"/>
</dbReference>
<reference evidence="1 2" key="1">
    <citation type="submission" date="2018-03" db="EMBL/GenBank/DDBJ databases">
        <title>Alkalicoccus saliphilus sp. nov., isolated from a mineral pool.</title>
        <authorList>
            <person name="Zhao B."/>
        </authorList>
    </citation>
    <scope>NUCLEOTIDE SEQUENCE [LARGE SCALE GENOMIC DNA]</scope>
    <source>
        <strain evidence="1 2">6AG</strain>
    </source>
</reference>
<dbReference type="OrthoDB" id="1766664at2"/>
<evidence type="ECO:0000313" key="1">
    <source>
        <dbReference type="EMBL" id="PTL40033.1"/>
    </source>
</evidence>
<accession>A0A2T4U9G3</accession>
<dbReference type="RefSeq" id="WP_107583622.1">
    <property type="nucleotide sequence ID" value="NZ_PZJJ01000003.1"/>
</dbReference>
<dbReference type="InterPro" id="IPR027417">
    <property type="entry name" value="P-loop_NTPase"/>
</dbReference>
<sequence>MHVVIGGAFAGKSAYVQQAYPKAQWVTPEEYPDQVKEKTIIVSGISSWLQAGGTEEKFWNWFSLIRKDLYPVLILQEMGQGLVPMDAEDRRVRDENGRIAQRAVKEAVKAEYVWHGLIECWKNISEENTYS</sequence>
<protein>
    <submittedName>
        <fullName evidence="1">Uncharacterized protein</fullName>
    </submittedName>
</protein>
<comment type="caution">
    <text evidence="1">The sequence shown here is derived from an EMBL/GenBank/DDBJ whole genome shotgun (WGS) entry which is preliminary data.</text>
</comment>
<dbReference type="UniPathway" id="UPA00148">
    <property type="reaction ID" value="UER00236"/>
</dbReference>